<reference evidence="2 3" key="1">
    <citation type="journal article" date="2019" name="Nat. Ecol. Evol.">
        <title>Megaphylogeny resolves global patterns of mushroom evolution.</title>
        <authorList>
            <person name="Varga T."/>
            <person name="Krizsan K."/>
            <person name="Foldi C."/>
            <person name="Dima B."/>
            <person name="Sanchez-Garcia M."/>
            <person name="Sanchez-Ramirez S."/>
            <person name="Szollosi G.J."/>
            <person name="Szarkandi J.G."/>
            <person name="Papp V."/>
            <person name="Albert L."/>
            <person name="Andreopoulos W."/>
            <person name="Angelini C."/>
            <person name="Antonin V."/>
            <person name="Barry K.W."/>
            <person name="Bougher N.L."/>
            <person name="Buchanan P."/>
            <person name="Buyck B."/>
            <person name="Bense V."/>
            <person name="Catcheside P."/>
            <person name="Chovatia M."/>
            <person name="Cooper J."/>
            <person name="Damon W."/>
            <person name="Desjardin D."/>
            <person name="Finy P."/>
            <person name="Geml J."/>
            <person name="Haridas S."/>
            <person name="Hughes K."/>
            <person name="Justo A."/>
            <person name="Karasinski D."/>
            <person name="Kautmanova I."/>
            <person name="Kiss B."/>
            <person name="Kocsube S."/>
            <person name="Kotiranta H."/>
            <person name="LaButti K.M."/>
            <person name="Lechner B.E."/>
            <person name="Liimatainen K."/>
            <person name="Lipzen A."/>
            <person name="Lukacs Z."/>
            <person name="Mihaltcheva S."/>
            <person name="Morgado L.N."/>
            <person name="Niskanen T."/>
            <person name="Noordeloos M.E."/>
            <person name="Ohm R.A."/>
            <person name="Ortiz-Santana B."/>
            <person name="Ovrebo C."/>
            <person name="Racz N."/>
            <person name="Riley R."/>
            <person name="Savchenko A."/>
            <person name="Shiryaev A."/>
            <person name="Soop K."/>
            <person name="Spirin V."/>
            <person name="Szebenyi C."/>
            <person name="Tomsovsky M."/>
            <person name="Tulloss R.E."/>
            <person name="Uehling J."/>
            <person name="Grigoriev I.V."/>
            <person name="Vagvolgyi C."/>
            <person name="Papp T."/>
            <person name="Martin F.M."/>
            <person name="Miettinen O."/>
            <person name="Hibbett D.S."/>
            <person name="Nagy L.G."/>
        </authorList>
    </citation>
    <scope>NUCLEOTIDE SEQUENCE [LARGE SCALE GENOMIC DNA]</scope>
    <source>
        <strain evidence="2 3">CBS 121175</strain>
    </source>
</reference>
<proteinExistence type="predicted"/>
<feature type="region of interest" description="Disordered" evidence="1">
    <location>
        <begin position="1"/>
        <end position="21"/>
    </location>
</feature>
<evidence type="ECO:0000256" key="1">
    <source>
        <dbReference type="SAM" id="MobiDB-lite"/>
    </source>
</evidence>
<keyword evidence="3" id="KW-1185">Reference proteome</keyword>
<dbReference type="EMBL" id="ML210189">
    <property type="protein sequence ID" value="TFK25174.1"/>
    <property type="molecule type" value="Genomic_DNA"/>
</dbReference>
<feature type="compositionally biased region" description="Basic and acidic residues" evidence="1">
    <location>
        <begin position="7"/>
        <end position="21"/>
    </location>
</feature>
<evidence type="ECO:0000313" key="3">
    <source>
        <dbReference type="Proteomes" id="UP000307440"/>
    </source>
</evidence>
<evidence type="ECO:0000313" key="2">
    <source>
        <dbReference type="EMBL" id="TFK25174.1"/>
    </source>
</evidence>
<protein>
    <submittedName>
        <fullName evidence="2">Uncharacterized protein</fullName>
    </submittedName>
</protein>
<dbReference type="Proteomes" id="UP000307440">
    <property type="component" value="Unassembled WGS sequence"/>
</dbReference>
<accession>A0A5C3KXP4</accession>
<sequence length="80" mass="9298">MTDSDVQDVRDMVAQQKAEDQEHQALIAQMKRLAEQASMNKDDLDMLHRLKELSAKYEQRRRLGLDSSELGKNHRSDRST</sequence>
<feature type="region of interest" description="Disordered" evidence="1">
    <location>
        <begin position="57"/>
        <end position="80"/>
    </location>
</feature>
<organism evidence="2 3">
    <name type="scientific">Coprinopsis marcescibilis</name>
    <name type="common">Agaric fungus</name>
    <name type="synonym">Psathyrella marcescibilis</name>
    <dbReference type="NCBI Taxonomy" id="230819"/>
    <lineage>
        <taxon>Eukaryota</taxon>
        <taxon>Fungi</taxon>
        <taxon>Dikarya</taxon>
        <taxon>Basidiomycota</taxon>
        <taxon>Agaricomycotina</taxon>
        <taxon>Agaricomycetes</taxon>
        <taxon>Agaricomycetidae</taxon>
        <taxon>Agaricales</taxon>
        <taxon>Agaricineae</taxon>
        <taxon>Psathyrellaceae</taxon>
        <taxon>Coprinopsis</taxon>
    </lineage>
</organism>
<gene>
    <name evidence="2" type="ORF">FA15DRAFT_703881</name>
</gene>
<dbReference type="AlphaFoldDB" id="A0A5C3KXP4"/>
<name>A0A5C3KXP4_COPMA</name>
<dbReference type="OrthoDB" id="3182478at2759"/>